<dbReference type="KEGG" id="ehx:EMIHUDRAFT_458317"/>
<proteinExistence type="predicted"/>
<reference evidence="2" key="2">
    <citation type="submission" date="2024-10" db="UniProtKB">
        <authorList>
            <consortium name="EnsemblProtists"/>
        </authorList>
    </citation>
    <scope>IDENTIFICATION</scope>
</reference>
<dbReference type="EnsemblProtists" id="EOD21604">
    <property type="protein sequence ID" value="EOD21604"/>
    <property type="gene ID" value="EMIHUDRAFT_458317"/>
</dbReference>
<organism evidence="2 3">
    <name type="scientific">Emiliania huxleyi (strain CCMP1516)</name>
    <dbReference type="NCBI Taxonomy" id="280463"/>
    <lineage>
        <taxon>Eukaryota</taxon>
        <taxon>Haptista</taxon>
        <taxon>Haptophyta</taxon>
        <taxon>Prymnesiophyceae</taxon>
        <taxon>Isochrysidales</taxon>
        <taxon>Noelaerhabdaceae</taxon>
        <taxon>Emiliania</taxon>
    </lineage>
</organism>
<reference evidence="3" key="1">
    <citation type="journal article" date="2013" name="Nature">
        <title>Pan genome of the phytoplankton Emiliania underpins its global distribution.</title>
        <authorList>
            <person name="Read B.A."/>
            <person name="Kegel J."/>
            <person name="Klute M.J."/>
            <person name="Kuo A."/>
            <person name="Lefebvre S.C."/>
            <person name="Maumus F."/>
            <person name="Mayer C."/>
            <person name="Miller J."/>
            <person name="Monier A."/>
            <person name="Salamov A."/>
            <person name="Young J."/>
            <person name="Aguilar M."/>
            <person name="Claverie J.M."/>
            <person name="Frickenhaus S."/>
            <person name="Gonzalez K."/>
            <person name="Herman E.K."/>
            <person name="Lin Y.C."/>
            <person name="Napier J."/>
            <person name="Ogata H."/>
            <person name="Sarno A.F."/>
            <person name="Shmutz J."/>
            <person name="Schroeder D."/>
            <person name="de Vargas C."/>
            <person name="Verret F."/>
            <person name="von Dassow P."/>
            <person name="Valentin K."/>
            <person name="Van de Peer Y."/>
            <person name="Wheeler G."/>
            <person name="Dacks J.B."/>
            <person name="Delwiche C.F."/>
            <person name="Dyhrman S.T."/>
            <person name="Glockner G."/>
            <person name="John U."/>
            <person name="Richards T."/>
            <person name="Worden A.Z."/>
            <person name="Zhang X."/>
            <person name="Grigoriev I.V."/>
            <person name="Allen A.E."/>
            <person name="Bidle K."/>
            <person name="Borodovsky M."/>
            <person name="Bowler C."/>
            <person name="Brownlee C."/>
            <person name="Cock J.M."/>
            <person name="Elias M."/>
            <person name="Gladyshev V.N."/>
            <person name="Groth M."/>
            <person name="Guda C."/>
            <person name="Hadaegh A."/>
            <person name="Iglesias-Rodriguez M.D."/>
            <person name="Jenkins J."/>
            <person name="Jones B.M."/>
            <person name="Lawson T."/>
            <person name="Leese F."/>
            <person name="Lindquist E."/>
            <person name="Lobanov A."/>
            <person name="Lomsadze A."/>
            <person name="Malik S.B."/>
            <person name="Marsh M.E."/>
            <person name="Mackinder L."/>
            <person name="Mock T."/>
            <person name="Mueller-Roeber B."/>
            <person name="Pagarete A."/>
            <person name="Parker M."/>
            <person name="Probert I."/>
            <person name="Quesneville H."/>
            <person name="Raines C."/>
            <person name="Rensing S.A."/>
            <person name="Riano-Pachon D.M."/>
            <person name="Richier S."/>
            <person name="Rokitta S."/>
            <person name="Shiraiwa Y."/>
            <person name="Soanes D.M."/>
            <person name="van der Giezen M."/>
            <person name="Wahlund T.M."/>
            <person name="Williams B."/>
            <person name="Wilson W."/>
            <person name="Wolfe G."/>
            <person name="Wurch L.L."/>
        </authorList>
    </citation>
    <scope>NUCLEOTIDE SEQUENCE</scope>
</reference>
<sequence>MSRMPGRARGVEEVISWPDPRDRGGPTQRTRRDAASPGGDTSHHFCATRGLSHPDADPVVEEPRDSLAHIHTWLHLTQHTRSSIIVPSRTKSRRKKL</sequence>
<keyword evidence="3" id="KW-1185">Reference proteome</keyword>
<dbReference type="HOGENOM" id="CLU_2351072_0_0_1"/>
<feature type="compositionally biased region" description="Basic and acidic residues" evidence="1">
    <location>
        <begin position="19"/>
        <end position="34"/>
    </location>
</feature>
<accession>A0A0D3JDL9</accession>
<evidence type="ECO:0000313" key="2">
    <source>
        <dbReference type="EnsemblProtists" id="EOD21604"/>
    </source>
</evidence>
<protein>
    <submittedName>
        <fullName evidence="2">Uncharacterized protein</fullName>
    </submittedName>
</protein>
<dbReference type="PaxDb" id="2903-EOD21604"/>
<name>A0A0D3JDL9_EMIH1</name>
<dbReference type="Proteomes" id="UP000013827">
    <property type="component" value="Unassembled WGS sequence"/>
</dbReference>
<dbReference type="GeneID" id="17267149"/>
<evidence type="ECO:0000256" key="1">
    <source>
        <dbReference type="SAM" id="MobiDB-lite"/>
    </source>
</evidence>
<feature type="region of interest" description="Disordered" evidence="1">
    <location>
        <begin position="1"/>
        <end position="60"/>
    </location>
</feature>
<dbReference type="AlphaFoldDB" id="A0A0D3JDL9"/>
<evidence type="ECO:0000313" key="3">
    <source>
        <dbReference type="Proteomes" id="UP000013827"/>
    </source>
</evidence>
<dbReference type="RefSeq" id="XP_005774033.1">
    <property type="nucleotide sequence ID" value="XM_005773976.1"/>
</dbReference>